<dbReference type="InterPro" id="IPR011650">
    <property type="entry name" value="Peptidase_M20_dimer"/>
</dbReference>
<organism evidence="5 6">
    <name type="scientific">Inquilinus limosus MP06</name>
    <dbReference type="NCBI Taxonomy" id="1398085"/>
    <lineage>
        <taxon>Bacteria</taxon>
        <taxon>Pseudomonadati</taxon>
        <taxon>Pseudomonadota</taxon>
        <taxon>Alphaproteobacteria</taxon>
        <taxon>Rhodospirillales</taxon>
        <taxon>Rhodospirillaceae</taxon>
        <taxon>Inquilinus</taxon>
    </lineage>
</organism>
<protein>
    <submittedName>
        <fullName evidence="5">Peptidase M20</fullName>
    </submittedName>
</protein>
<dbReference type="Pfam" id="PF07687">
    <property type="entry name" value="M20_dimer"/>
    <property type="match status" value="1"/>
</dbReference>
<proteinExistence type="predicted"/>
<evidence type="ECO:0000313" key="6">
    <source>
        <dbReference type="Proteomes" id="UP000029995"/>
    </source>
</evidence>
<dbReference type="SUPFAM" id="SSF55031">
    <property type="entry name" value="Bacterial exopeptidase dimerisation domain"/>
    <property type="match status" value="1"/>
</dbReference>
<dbReference type="EMBL" id="JANX01000285">
    <property type="protein sequence ID" value="KGM32641.1"/>
    <property type="molecule type" value="Genomic_DNA"/>
</dbReference>
<keyword evidence="2" id="KW-0378">Hydrolase</keyword>
<keyword evidence="1" id="KW-0479">Metal-binding</keyword>
<dbReference type="GO" id="GO:0016787">
    <property type="term" value="F:hydrolase activity"/>
    <property type="evidence" value="ECO:0007669"/>
    <property type="project" value="UniProtKB-KW"/>
</dbReference>
<evidence type="ECO:0000256" key="3">
    <source>
        <dbReference type="SAM" id="Coils"/>
    </source>
</evidence>
<feature type="domain" description="Peptidase M20 dimerisation" evidence="4">
    <location>
        <begin position="190"/>
        <end position="288"/>
    </location>
</feature>
<dbReference type="Proteomes" id="UP000029995">
    <property type="component" value="Unassembled WGS sequence"/>
</dbReference>
<evidence type="ECO:0000256" key="1">
    <source>
        <dbReference type="ARBA" id="ARBA00022723"/>
    </source>
</evidence>
<comment type="caution">
    <text evidence="5">The sequence shown here is derived from an EMBL/GenBank/DDBJ whole genome shotgun (WGS) entry which is preliminary data.</text>
</comment>
<dbReference type="Gene3D" id="3.30.70.360">
    <property type="match status" value="1"/>
</dbReference>
<dbReference type="GO" id="GO:0046872">
    <property type="term" value="F:metal ion binding"/>
    <property type="evidence" value="ECO:0007669"/>
    <property type="project" value="UniProtKB-KW"/>
</dbReference>
<name>A0A0A0D1M9_9PROT</name>
<evidence type="ECO:0000256" key="2">
    <source>
        <dbReference type="ARBA" id="ARBA00022801"/>
    </source>
</evidence>
<dbReference type="AlphaFoldDB" id="A0A0A0D1M9"/>
<sequence length="403" mass="42843">MTYEIPQIIASPQFQAAVATLRRQHDRLVEEIITLTEIPSPPFKEERRALAYEAMFREHGLEAVGRDAIGNVTGLRRGRANGQMVVVAAHLDTVFPEGTDCTVRREGTKLFAPGVGDDTRGLAVLLALIRALDAAGIETEQDLLFVGDVGEEGKGDLRGVRHLFTEGPMRDRITAFFTIDGLELDTITTGAVGSYRYRATFRGPGGHSLNAFGTVNPAYAMAAAVQGLSRIEVPAEPRTTHCASVFGGGTSINAIPNEVWVEIDLRSESQAELDRLDARLHALVEEAVAAENARGDTAAGRITTEMKRIGNRPAGRTDHGTRIVQAALAALPAFGFAPTTKASSTDANIPMSLGVPAICLGSGGTGGRAHSLEEWIDVEPELSLRGLSAGLATILGTAGMRLD</sequence>
<dbReference type="InterPro" id="IPR050072">
    <property type="entry name" value="Peptidase_M20A"/>
</dbReference>
<keyword evidence="3" id="KW-0175">Coiled coil</keyword>
<gene>
    <name evidence="5" type="ORF">P409_20240</name>
</gene>
<dbReference type="PANTHER" id="PTHR43808:SF17">
    <property type="entry name" value="PEPTIDASE M20"/>
    <property type="match status" value="1"/>
</dbReference>
<dbReference type="InterPro" id="IPR002933">
    <property type="entry name" value="Peptidase_M20"/>
</dbReference>
<dbReference type="Pfam" id="PF01546">
    <property type="entry name" value="Peptidase_M20"/>
    <property type="match status" value="1"/>
</dbReference>
<accession>A0A0A0D1M9</accession>
<dbReference type="OrthoDB" id="9776600at2"/>
<evidence type="ECO:0000259" key="4">
    <source>
        <dbReference type="Pfam" id="PF07687"/>
    </source>
</evidence>
<dbReference type="InterPro" id="IPR036264">
    <property type="entry name" value="Bact_exopeptidase_dim_dom"/>
</dbReference>
<dbReference type="RefSeq" id="WP_034842546.1">
    <property type="nucleotide sequence ID" value="NZ_JANX01000285.1"/>
</dbReference>
<reference evidence="5 6" key="1">
    <citation type="submission" date="2014-01" db="EMBL/GenBank/DDBJ databases">
        <title>Genome sequence determination for a cystic fibrosis isolate, Inquilinus limosus.</title>
        <authorList>
            <person name="Pino M."/>
            <person name="Di Conza J."/>
            <person name="Gutkind G."/>
        </authorList>
    </citation>
    <scope>NUCLEOTIDE SEQUENCE [LARGE SCALE GENOMIC DNA]</scope>
    <source>
        <strain evidence="5 6">MP06</strain>
    </source>
</reference>
<dbReference type="PANTHER" id="PTHR43808">
    <property type="entry name" value="ACETYLORNITHINE DEACETYLASE"/>
    <property type="match status" value="1"/>
</dbReference>
<evidence type="ECO:0000313" key="5">
    <source>
        <dbReference type="EMBL" id="KGM32641.1"/>
    </source>
</evidence>
<feature type="coiled-coil region" evidence="3">
    <location>
        <begin position="266"/>
        <end position="293"/>
    </location>
</feature>
<dbReference type="Gene3D" id="3.40.630.10">
    <property type="entry name" value="Zn peptidases"/>
    <property type="match status" value="1"/>
</dbReference>
<dbReference type="SUPFAM" id="SSF53187">
    <property type="entry name" value="Zn-dependent exopeptidases"/>
    <property type="match status" value="1"/>
</dbReference>